<dbReference type="PANTHER" id="PTHR30023">
    <property type="entry name" value="D-ALANYL-D-ALANINE CARBOXYPEPTIDASE"/>
    <property type="match status" value="1"/>
</dbReference>
<dbReference type="GO" id="GO:0004185">
    <property type="term" value="F:serine-type carboxypeptidase activity"/>
    <property type="evidence" value="ECO:0007669"/>
    <property type="project" value="InterPro"/>
</dbReference>
<keyword evidence="4" id="KW-0645">Protease</keyword>
<evidence type="ECO:0000256" key="2">
    <source>
        <dbReference type="ARBA" id="ARBA00022801"/>
    </source>
</evidence>
<dbReference type="InterPro" id="IPR012338">
    <property type="entry name" value="Beta-lactam/transpept-like"/>
</dbReference>
<organism evidence="4 5">
    <name type="scientific">Roseovarius nubinhibens</name>
    <dbReference type="NCBI Taxonomy" id="314263"/>
    <lineage>
        <taxon>Bacteria</taxon>
        <taxon>Pseudomonadati</taxon>
        <taxon>Pseudomonadota</taxon>
        <taxon>Alphaproteobacteria</taxon>
        <taxon>Rhodobacterales</taxon>
        <taxon>Roseobacteraceae</taxon>
        <taxon>Roseovarius</taxon>
    </lineage>
</organism>
<dbReference type="RefSeq" id="WP_339850855.1">
    <property type="nucleotide sequence ID" value="NZ_CAXAXR010000001.1"/>
</dbReference>
<dbReference type="Pfam" id="PF02113">
    <property type="entry name" value="Peptidase_S13"/>
    <property type="match status" value="1"/>
</dbReference>
<dbReference type="EMBL" id="DMVW01000205">
    <property type="protein sequence ID" value="HAR54425.1"/>
    <property type="molecule type" value="Genomic_DNA"/>
</dbReference>
<feature type="chain" id="PRO_5016939897" evidence="3">
    <location>
        <begin position="30"/>
        <end position="499"/>
    </location>
</feature>
<evidence type="ECO:0000313" key="4">
    <source>
        <dbReference type="EMBL" id="HAR54425.1"/>
    </source>
</evidence>
<dbReference type="InterPro" id="IPR000667">
    <property type="entry name" value="Peptidase_S13"/>
</dbReference>
<keyword evidence="4" id="KW-0121">Carboxypeptidase</keyword>
<comment type="caution">
    <text evidence="4">The sequence shown here is derived from an EMBL/GenBank/DDBJ whole genome shotgun (WGS) entry which is preliminary data.</text>
</comment>
<comment type="similarity">
    <text evidence="1">Belongs to the peptidase S13 family.</text>
</comment>
<dbReference type="PRINTS" id="PR00922">
    <property type="entry name" value="DADACBPTASE3"/>
</dbReference>
<dbReference type="NCBIfam" id="TIGR00666">
    <property type="entry name" value="PBP4"/>
    <property type="match status" value="1"/>
</dbReference>
<dbReference type="PROSITE" id="PS51318">
    <property type="entry name" value="TAT"/>
    <property type="match status" value="1"/>
</dbReference>
<evidence type="ECO:0000256" key="3">
    <source>
        <dbReference type="SAM" id="SignalP"/>
    </source>
</evidence>
<feature type="signal peptide" evidence="3">
    <location>
        <begin position="1"/>
        <end position="29"/>
    </location>
</feature>
<proteinExistence type="inferred from homology"/>
<dbReference type="PANTHER" id="PTHR30023:SF0">
    <property type="entry name" value="PENICILLIN-SENSITIVE CARBOXYPEPTIDASE A"/>
    <property type="match status" value="1"/>
</dbReference>
<gene>
    <name evidence="4" type="primary">dacB</name>
    <name evidence="4" type="ORF">DCS45_21505</name>
</gene>
<keyword evidence="2" id="KW-0378">Hydrolase</keyword>
<dbReference type="SUPFAM" id="SSF56601">
    <property type="entry name" value="beta-lactamase/transpeptidase-like"/>
    <property type="match status" value="1"/>
</dbReference>
<name>A0A348WIR3_9RHOB</name>
<evidence type="ECO:0000313" key="5">
    <source>
        <dbReference type="Proteomes" id="UP000264719"/>
    </source>
</evidence>
<dbReference type="AlphaFoldDB" id="A0A348WIR3"/>
<dbReference type="GO" id="GO:0006508">
    <property type="term" value="P:proteolysis"/>
    <property type="evidence" value="ECO:0007669"/>
    <property type="project" value="InterPro"/>
</dbReference>
<dbReference type="InterPro" id="IPR006311">
    <property type="entry name" value="TAT_signal"/>
</dbReference>
<accession>A0A348WIR3</accession>
<dbReference type="Proteomes" id="UP000264719">
    <property type="component" value="Unassembled WGS sequence"/>
</dbReference>
<sequence length="499" mass="52989">MSDFPTRRFFLAGAAMAALAGTIPGAALAEAPARSKRPVARPGSSKPATAESLIEAAGLGGSVGFAVVDVATGGFLEGYNPATGLPPASVAKSVTGLYALRTLGPEYRFETRLVATGPVSEGVIKGDLVLAGGGDPLLDTDALARMASDLKAAGVHRVDGTFRVWGGDLPYVERIDDIQPVHASYNPAVSGLNLNFNRVHFEWKRAGQNYEVSMDARSGSHRPAVRVARMGLVARQSPLYTYRNEGDHDTWTVAQPALGNGGARWLPVRHPARYAGEVFASFARSHGIILEPGAAAEAAPEGRVLVTHQSETLREIVRDMMKYSTNLTAELIGMTATAKRNGLRPESLRGSAAVMTSWAQEVLGLRDARFVDHSGLGDESMIEPGSLARALAAAEDEALIAPLMKPIALYGRDGRVDRNHKVKVFAKTGTLVFVSALAGYATAPNGKRLAFAIFTANEDKRAASDRATQDSPPGAAVWNRKAKKLQQALIERWVGVYAG</sequence>
<reference evidence="4 5" key="1">
    <citation type="journal article" date="2018" name="Nat. Biotechnol.">
        <title>A standardized bacterial taxonomy based on genome phylogeny substantially revises the tree of life.</title>
        <authorList>
            <person name="Parks D.H."/>
            <person name="Chuvochina M."/>
            <person name="Waite D.W."/>
            <person name="Rinke C."/>
            <person name="Skarshewski A."/>
            <person name="Chaumeil P.A."/>
            <person name="Hugenholtz P."/>
        </authorList>
    </citation>
    <scope>NUCLEOTIDE SEQUENCE [LARGE SCALE GENOMIC DNA]</scope>
    <source>
        <strain evidence="4">UBA9169</strain>
    </source>
</reference>
<dbReference type="Gene3D" id="3.40.710.10">
    <property type="entry name" value="DD-peptidase/beta-lactamase superfamily"/>
    <property type="match status" value="2"/>
</dbReference>
<evidence type="ECO:0000256" key="1">
    <source>
        <dbReference type="ARBA" id="ARBA00006096"/>
    </source>
</evidence>
<dbReference type="Gene3D" id="3.50.80.20">
    <property type="entry name" value="D-Ala-D-Ala carboxypeptidase C, peptidase S13"/>
    <property type="match status" value="1"/>
</dbReference>
<protein>
    <submittedName>
        <fullName evidence="4">D-alanyl-D-alanine carboxypeptidase/D-alanyl-D-alanine-endopeptidase</fullName>
    </submittedName>
</protein>
<keyword evidence="3" id="KW-0732">Signal</keyword>
<dbReference type="GO" id="GO:0000270">
    <property type="term" value="P:peptidoglycan metabolic process"/>
    <property type="evidence" value="ECO:0007669"/>
    <property type="project" value="TreeGrafter"/>
</dbReference>